<dbReference type="Proteomes" id="UP000694866">
    <property type="component" value="Unplaced"/>
</dbReference>
<dbReference type="RefSeq" id="XP_011309981.1">
    <property type="nucleotide sequence ID" value="XM_011311679.1"/>
</dbReference>
<evidence type="ECO:0000259" key="2">
    <source>
        <dbReference type="PROSITE" id="PS51704"/>
    </source>
</evidence>
<dbReference type="GO" id="GO:0008889">
    <property type="term" value="F:glycerophosphodiester phosphodiesterase activity"/>
    <property type="evidence" value="ECO:0007669"/>
    <property type="project" value="TreeGrafter"/>
</dbReference>
<feature type="domain" description="GP-PDE" evidence="2">
    <location>
        <begin position="83"/>
        <end position="354"/>
    </location>
</feature>
<dbReference type="AlphaFoldDB" id="A0A9R1TJ82"/>
<proteinExistence type="predicted"/>
<feature type="transmembrane region" description="Helical" evidence="1">
    <location>
        <begin position="20"/>
        <end position="50"/>
    </location>
</feature>
<dbReference type="CDD" id="cd08573">
    <property type="entry name" value="GDPD_GDE1"/>
    <property type="match status" value="1"/>
</dbReference>
<dbReference type="OrthoDB" id="197419at2759"/>
<dbReference type="PROSITE" id="PS50007">
    <property type="entry name" value="PIPLC_X_DOMAIN"/>
    <property type="match status" value="1"/>
</dbReference>
<gene>
    <name evidence="4" type="primary">LOC105270618</name>
</gene>
<reference evidence="4" key="1">
    <citation type="submission" date="2025-08" db="UniProtKB">
        <authorList>
            <consortium name="RefSeq"/>
        </authorList>
    </citation>
    <scope>IDENTIFICATION</scope>
    <source>
        <strain evidence="4">USDA-PBARC FA_bdor</strain>
        <tissue evidence="4">Whole organism</tissue>
    </source>
</reference>
<dbReference type="Gene3D" id="3.20.20.190">
    <property type="entry name" value="Phosphatidylinositol (PI) phosphodiesterase"/>
    <property type="match status" value="1"/>
</dbReference>
<evidence type="ECO:0000313" key="3">
    <source>
        <dbReference type="Proteomes" id="UP000694866"/>
    </source>
</evidence>
<dbReference type="GO" id="GO:0005886">
    <property type="term" value="C:plasma membrane"/>
    <property type="evidence" value="ECO:0007669"/>
    <property type="project" value="TreeGrafter"/>
</dbReference>
<dbReference type="PROSITE" id="PS51704">
    <property type="entry name" value="GP_PDE"/>
    <property type="match status" value="1"/>
</dbReference>
<dbReference type="Pfam" id="PF03009">
    <property type="entry name" value="GDPD"/>
    <property type="match status" value="1"/>
</dbReference>
<dbReference type="InterPro" id="IPR030395">
    <property type="entry name" value="GP_PDE_dom"/>
</dbReference>
<dbReference type="GO" id="GO:0070291">
    <property type="term" value="P:N-acylethanolamine metabolic process"/>
    <property type="evidence" value="ECO:0007669"/>
    <property type="project" value="TreeGrafter"/>
</dbReference>
<protein>
    <submittedName>
        <fullName evidence="4">Glycerophosphodiester phosphodiesterase 1</fullName>
    </submittedName>
</protein>
<evidence type="ECO:0000256" key="1">
    <source>
        <dbReference type="SAM" id="Phobius"/>
    </source>
</evidence>
<dbReference type="PANTHER" id="PTHR46320:SF1">
    <property type="entry name" value="GLYCEROPHOSPHODIESTER PHOSPHODIESTERASE 1"/>
    <property type="match status" value="1"/>
</dbReference>
<organism evidence="3 4">
    <name type="scientific">Fopius arisanus</name>
    <dbReference type="NCBI Taxonomy" id="64838"/>
    <lineage>
        <taxon>Eukaryota</taxon>
        <taxon>Metazoa</taxon>
        <taxon>Ecdysozoa</taxon>
        <taxon>Arthropoda</taxon>
        <taxon>Hexapoda</taxon>
        <taxon>Insecta</taxon>
        <taxon>Pterygota</taxon>
        <taxon>Neoptera</taxon>
        <taxon>Endopterygota</taxon>
        <taxon>Hymenoptera</taxon>
        <taxon>Apocrita</taxon>
        <taxon>Ichneumonoidea</taxon>
        <taxon>Braconidae</taxon>
        <taxon>Opiinae</taxon>
        <taxon>Fopius</taxon>
    </lineage>
</organism>
<dbReference type="GeneID" id="105270618"/>
<sequence>MSFINLILNSALLWMYTETTWYVIITTILYFSLPWLFWGTLGILVALWFIKNQPVDEKTVNQVLGVDPFNCEDGPGHGGEYCMRVVAHRGGGYDYPENSLSAFRNSKEKGCSAVEFDLAFTKDHIPIIFHDETVERLTGRPGVVKEMTWDELNKLDISFNHPLKEKFNGGERIALFSDTIEQCLSHDLRVFIDIKETSLDIVPVVLDAYQRHPELYKKAVVTSFHPLVIYMIRRRDPNVMGSLSYRPKIFSTISYEGLTDSGPPRYSNPIRHSVARLLDTLNDWALTRFTHYVIGISVILLHKDIISPRTIGEWRNRGIRVIAWSVNLPSEKLHFSKILKIAYLTDTLLAERLP</sequence>
<accession>A0A9R1TJ82</accession>
<dbReference type="SUPFAM" id="SSF51695">
    <property type="entry name" value="PLC-like phosphodiesterases"/>
    <property type="match status" value="1"/>
</dbReference>
<name>A0A9R1TJ82_9HYME</name>
<keyword evidence="1" id="KW-0812">Transmembrane</keyword>
<keyword evidence="1" id="KW-0472">Membrane</keyword>
<dbReference type="GO" id="GO:0006644">
    <property type="term" value="P:phospholipid metabolic process"/>
    <property type="evidence" value="ECO:0007669"/>
    <property type="project" value="TreeGrafter"/>
</dbReference>
<keyword evidence="3" id="KW-1185">Reference proteome</keyword>
<keyword evidence="1" id="KW-1133">Transmembrane helix</keyword>
<dbReference type="PANTHER" id="PTHR46320">
    <property type="entry name" value="GLYCEROPHOSPHODIESTER PHOSPHODIESTERASE 1"/>
    <property type="match status" value="1"/>
</dbReference>
<dbReference type="GO" id="GO:0006580">
    <property type="term" value="P:ethanolamine metabolic process"/>
    <property type="evidence" value="ECO:0007669"/>
    <property type="project" value="TreeGrafter"/>
</dbReference>
<dbReference type="InterPro" id="IPR017946">
    <property type="entry name" value="PLC-like_Pdiesterase_TIM-brl"/>
</dbReference>
<dbReference type="KEGG" id="fas:105270618"/>
<evidence type="ECO:0000313" key="4">
    <source>
        <dbReference type="RefSeq" id="XP_011309981.1"/>
    </source>
</evidence>